<gene>
    <name evidence="1" type="ORF">RIF29_35466</name>
</gene>
<dbReference type="Proteomes" id="UP001372338">
    <property type="component" value="Unassembled WGS sequence"/>
</dbReference>
<reference evidence="1 2" key="1">
    <citation type="submission" date="2024-01" db="EMBL/GenBank/DDBJ databases">
        <title>The genomes of 5 underutilized Papilionoideae crops provide insights into root nodulation and disease resistanc.</title>
        <authorList>
            <person name="Yuan L."/>
        </authorList>
    </citation>
    <scope>NUCLEOTIDE SEQUENCE [LARGE SCALE GENOMIC DNA]</scope>
    <source>
        <strain evidence="1">ZHUSHIDOU_FW_LH</strain>
        <tissue evidence="1">Leaf</tissue>
    </source>
</reference>
<name>A0AAN9ECJ1_CROPI</name>
<evidence type="ECO:0000313" key="2">
    <source>
        <dbReference type="Proteomes" id="UP001372338"/>
    </source>
</evidence>
<dbReference type="EMBL" id="JAYWIO010000007">
    <property type="protein sequence ID" value="KAK7251879.1"/>
    <property type="molecule type" value="Genomic_DNA"/>
</dbReference>
<dbReference type="AlphaFoldDB" id="A0AAN9ECJ1"/>
<organism evidence="1 2">
    <name type="scientific">Crotalaria pallida</name>
    <name type="common">Smooth rattlebox</name>
    <name type="synonym">Crotalaria striata</name>
    <dbReference type="NCBI Taxonomy" id="3830"/>
    <lineage>
        <taxon>Eukaryota</taxon>
        <taxon>Viridiplantae</taxon>
        <taxon>Streptophyta</taxon>
        <taxon>Embryophyta</taxon>
        <taxon>Tracheophyta</taxon>
        <taxon>Spermatophyta</taxon>
        <taxon>Magnoliopsida</taxon>
        <taxon>eudicotyledons</taxon>
        <taxon>Gunneridae</taxon>
        <taxon>Pentapetalae</taxon>
        <taxon>rosids</taxon>
        <taxon>fabids</taxon>
        <taxon>Fabales</taxon>
        <taxon>Fabaceae</taxon>
        <taxon>Papilionoideae</taxon>
        <taxon>50 kb inversion clade</taxon>
        <taxon>genistoids sensu lato</taxon>
        <taxon>core genistoids</taxon>
        <taxon>Crotalarieae</taxon>
        <taxon>Crotalaria</taxon>
    </lineage>
</organism>
<protein>
    <submittedName>
        <fullName evidence="1">Uncharacterized protein</fullName>
    </submittedName>
</protein>
<keyword evidence="2" id="KW-1185">Reference proteome</keyword>
<accession>A0AAN9ECJ1</accession>
<evidence type="ECO:0000313" key="1">
    <source>
        <dbReference type="EMBL" id="KAK7251879.1"/>
    </source>
</evidence>
<proteinExistence type="predicted"/>
<comment type="caution">
    <text evidence="1">The sequence shown here is derived from an EMBL/GenBank/DDBJ whole genome shotgun (WGS) entry which is preliminary data.</text>
</comment>
<sequence length="374" mass="42793">MMPQFSRPRRGVLKLNLDEEAAQGLKHVGEGQRGVDPTISNSISDSNVKCVNNLILRKSNHVASKLWDIGKQIGVVFEGEETEMIRRIEEVEERDVEGLQLASWPSASQWALPREFSDHCPLLLKYRSISFGPTPFRLNSCWFFHKDFKHMVQSFWVQSDVQGWSAFVLKEKLRLLKGKIKGWNKEVFGCLDHQLGELNKKVLELDLASENLSLSDAQLLERRSALAELWRIACLKENLLIQKSRSRWLKFGDANTSFFHSCTNNRRRSNQILGIRVGDRWVENELVLAEEIQNFFQDSFKEKEEFRPRLDGLKGIHLLNWVTNPSHHGRALSGAMLPVRLAPFTCVSGTTRTRDHMLKGHKPLPLVSASTGID</sequence>